<organism evidence="3 4">
    <name type="scientific">Burkholderia cenocepacia</name>
    <dbReference type="NCBI Taxonomy" id="95486"/>
    <lineage>
        <taxon>Bacteria</taxon>
        <taxon>Pseudomonadati</taxon>
        <taxon>Pseudomonadota</taxon>
        <taxon>Betaproteobacteria</taxon>
        <taxon>Burkholderiales</taxon>
        <taxon>Burkholderiaceae</taxon>
        <taxon>Burkholderia</taxon>
        <taxon>Burkholderia cepacia complex</taxon>
    </lineage>
</organism>
<feature type="region of interest" description="Disordered" evidence="1">
    <location>
        <begin position="4236"/>
        <end position="4260"/>
    </location>
</feature>
<dbReference type="Gene3D" id="2.160.20.10">
    <property type="entry name" value="Single-stranded right-handed beta-helix, Pectin lyase-like"/>
    <property type="match status" value="1"/>
</dbReference>
<evidence type="ECO:0000313" key="4">
    <source>
        <dbReference type="Proteomes" id="UP000029413"/>
    </source>
</evidence>
<protein>
    <recommendedName>
        <fullName evidence="2">Filamentous haemagglutinin FhaB/tRNA nuclease CdiA-like TPS domain-containing protein</fullName>
    </recommendedName>
</protein>
<keyword evidence="4" id="KW-1185">Reference proteome</keyword>
<proteinExistence type="predicted"/>
<gene>
    <name evidence="3" type="ORF">DM39_7139</name>
</gene>
<feature type="compositionally biased region" description="Basic and acidic residues" evidence="1">
    <location>
        <begin position="4243"/>
        <end position="4260"/>
    </location>
</feature>
<dbReference type="InterPro" id="IPR021026">
    <property type="entry name" value="Filamn_hemagglutn_DUF3739"/>
</dbReference>
<sequence length="4260" mass="427957">MSGRTQRQSKSVQSAGQARLLRVRPLCHAIALMLATGGGVHAHAAGIMNLGQATRSAAGGAGAAGGMPGVPNLGVSAQQALQASQPSIRNLGHAAQAVAAQIAAQQRAAAAAAGLPSTVPNGLTPGGLQVAPGITFAKDGNGNLVSQNTDASNPLLWVNANAPTQTTDSSGRVNVDVKQTGANAVLTWETMNVGRQTTLNFDQSAGTQTNGANNWAVLNRVNDPSGRPSQILGNVTAQGAVYVINRNGVLFGAGSQVNVHSLVASSLNLLDMKNQPMPTPDGVAASNQQFLSLPAGTTGGLAYPESGSSNVGGVQGAGGVPNEVLGLGNTANLVGPYQAPGDITIEPGASIATHTNGTVSDGGFVLVAAPNVTNGGSITATAGQVVLAAGVGVSVRPNTSPTPNPQVLLPELSGQIHTLDLQSGTSIDITPAGTLTNTGIVQAARGNVNLLGSRVAQNGVVGVTTSVNTPGAITISTVDEYSSNDPLGNGYGKGGPATGGVGGADIAHRSGLLSFGPGSVTMVLPDDNGQTATSTPGTVFTPGSIAMTAGAVWFEGGSLIEAPGSGVKVAALSPAITSYTADVRQNAVPGRIYVDDGATIDVSGLANVELPIAQTLLTIERIGQNELADSPLLRNSFLFGQKGVVVDSTLTGTRSDGVQWVGSPILNLSGYVNLIPRTVDQLLTNGGTIILSGNEVMTAAGSSLNLNGGYVHYDGGMVNTTRLVDANGAIVPIGQASPYDTYVGIAGQYTETHPRWGVTKTWYNPLQNAGVHEGDFIVGGNAGTLDLYATQTLVLDGDISAQAFGGSRQMQGNSLPAGGTLNLGVDPKLGSGALISPTWNASDGAPSGVGGLVILQDRAPQLDDLTRGLSIDTPIDKSAMQTLASTDPRNVLTTMVVPVAALNNGGFASLGVTGDKTAGTGIVVAQDTALTLQPGGSITLNSPSGGADVNVAGHLSAPSGSISITSGGNIVVGPQGVLSAAGQWVNNDVRAQPGTTPGNSQFINGGSISLAATEGSVGRSGVVVDTTGSVLLQPGSVLDVSSGGEMLANGQLLMQNGMPMGRAGDVSLQTYVRPSYQQFGHQDVNGIYLPTEQPTAGTVALGGTILSEGFSGGGTLTLQALGFRIGGDPVASSPWDVYLPASFFSQQGFGKYVLNAYYDTTVAPGTSIALTQQNRVPDVLALQQAGTGANLSAAALTTSGQLDAYHRQPTSLVLTGGNYMSWIGPSNATPSYPGVTGAVTLSEGASIHGDAGASIGLGSSTQVTVLGSIVAPGGAITLSADGGGTNAQAGQFNTGFRSASQSVWLGTDASLDVSGIALSNPLAAPVRIGATTAVPDTGKVLPGGSVTMSSDTGYVVAQSGSTIDVSGTSAHFDQLQANGTYALQPVWSNAGSITLSAANGLFADATLEGRPGATQARGGTLTILPSQNDGSTGTALVVRQSGTLVPAGLMPGQSFVSAIDPTTGLPIGQTSGVIQFAADRLNGSGIANLVLGSNRSPNFTGVQSPSILFAGNVTLSLPESVTLNTGRVAAIGMGQLSSLLSVPALKADRTFANAVDDLLARPQPSLGTTVEIDAPYVALSGPLIQSNSPQFKPVAALSDATLNVNASFIDLKDQFQLGNFAHANFTSNGDIRLGSTNAGQSQTSGLVPGILYTPGDLTFKAADLYPSTGSTFVVAAVGPTDSSTGRPSPTTVTFASNGEAGTPLSAGGTLLVDATNIVQGGTVRAPSGTIVFGVGDPSSAATQAQFAGLSLVATDSVKLANGSVTSVSNGGALIPYGTTIDGVEWQFNPFTGVTVPDLSAPPAKYVGVNGSNVALAKGATIDLSGGGDLQAAEWVPGTGGTRDVLSQYNVSYASGKGATAVPTNAGAGNVYAIVPGTQAPVAAYDPVFAQSVQPAIAANGTATTTTATLGVGQAGLNDAIGKAVYLSGVPGLAAGYYTLLPGKYATLPGAYRVTVSSMGGNVAPGASAVLPDGTVVTSGYFADALTGSRSATPTLFNVQSNSVWQQYSQYTLKGANDFFTAQAAKNGNVVPPLPMDGGQLVLAATKALALGATLNTAAATGGAPAEIDIASQDIQVTGNGTAALAGYLQIRGDALDSLNAGSLLIGGTRTSTTKGVTITPIANSVVVSNDGNTSLKGPEILLVTKTDASGTDPNAANGLRVDAGASITAKGDYPAAKDQPMAITGDGALLRVSNGAMAPLTRTGGTGSGLLTVGAGATLAGGQALTLDSSGDLKVDPSAVLSAKAITADGSAITFTNANGAAAANLPGFVIDPAGLAQFANAQQVTLRSYGAIGFVGDVSATFGNSVDLSAGTFTSDGGHVTLNAPQIAFTNEMGATPGTVTAGNGTLTVNAKEIDFGAGTKTLSGFGTASMTATGGIVGQNTGTFDFGALPVTLNAPVYLADTSSASTVKTTGTLTLNGATGTALTKTPVGGAFNFVGGTLADNGATIMAPAGNVSLEATSGNLTIGSGSTVSSAGVSKQFFDVTQYAPAGAISLTADKGTVDVQSGSTLDFSGATGGGAAGSLTLSAPQQVVNLNGTLKGGAANGYAGGSLILDTAGTVDLDGLAKTLASSGVNSAISIHTKTGNLTLSAGNTLTAHMVSLTADGGAGRASDTANGNVNLLGTIDASGNAGGEIDLYGKSGVDIEGTLLARGSDPAQRGGKVNVGTSATFDPAIIDANGHSIATNATYGYENIAPANSGRIVLGANALIDVSGGTAGGLSGGTVNFRAPLLMDGTVDVTLNAPSDPGKYGIKGARATTLEAYAVWSTTDATTGAQHFDGVVDPAGWYDSNGHLLAGTFTAQGTSSTPTTFSFTPDGSGGGTVKNNATGTTSTVTQAQLQRGDTEIGFGGLQSMFFAPLSDGANADHQTFYGYQGGDATKAVSGTLMGFVQHGLDAMQNPFTGTGIANARIVPGIELDNPSQAINGGNIEVLTNWNLGAGTSQTDPAFRFHGQAPIVTLRAENNVDVKASLTDGFFEIVNPTGTGIMINVPAPLTYSQLMGLIDDPKNYYYFGYYLNHGMKAPFDLPAKLTSGDPAEIGQYYGLYSAYLNYLDSPVDVVLQHAGYWGGIASLLMPYATVPGGWSSQPVAAGQPTLTVPYPTGAAQSDAAAYLRYLASYNSYLDSEIQFFKSTGVKPYVDVLKPPPAVLGPVLSVSSIVISPPVTDNSPAPVAVPGNALPLLSASLAAGSSASYRVVAGADLSSTNPLALKPVSAFSSSAQSTVANGGNVILDGHFEYDNSTNPNLGNPNSLAVVAPTMIRTGSGSIDVAAANSVSLFDPKTLQDPTATVIPGVIYTAGVPSTNAPPAPAGATVVQSSQTPWPNILVGSVVNPEAAGDISIHAQGNIAGIENVIDTNGAISGLAGASIGQFWWQWMQVRDQPTAKYNGTTYAFSPINRTSIDFGAFDQGILSVGGNVSIDAGGNITDLAVSLPTTWYKDSNGVPVIVGGGNLTVRAGGDILSGDYFVAKGAGTITAGGRIGSDVIVPPWLLSQQPITVATLLATQDGVIDVSARQGADIGGVFDPSYVLSSVLLNNYQQYADGQGYSSKSAVKVSTTTGDVIFGSLNPKLVIGGGAYGSMGSNDWSFILPASVNVTAFTGGIRVESSGALYPSAYGNLSLIADQSVNIAIGADGFAANAKRGSRPIFGMLDMDLSLMPSAANPNADVGLPDETTLGAHTAALHADDTTPVRIYSLNGDIVDSVLVTSGGAASYSSPATLSFDKPALIEVGRDIVNLAFQGQNLRKSDVTRIVAGRDIYDAPYDAAQSYVVPALTLGGPGTFDIEAGRNIGPLTNQQVVKDSRKLTGIDAIGNAINPYLPHESANVNVLFGVGPGIDTTAFISTYVDPAASVAGVPSATPALISFVQQYEAGLSVDTGLVNDQPPLKPLNADEAWSKFKALPQYVQRLFAEQVLFSVLTQVGEDYNNPASAYYQKYARGYEALNTMFPASLGYTANNLGGGSNGANKPVDTGDLDMRSTTIQTQQGGSISILGPGGQLLVGSTSAPPQIVDSGKVVAGPGTMGILTLEKGDVNIFTDQSVLLAQSRIFTEQGGDMTIWSSNGDINAGKGSKSSADTPAPQYVCDANHYCTVDARGEVTGAGIATLQSLPGVPAGTVNLIAPRGTVDAGDAGIRAGNLNVAALRVANADNIQVTGKATGIPMVQAVNTGALTAASSAASAASQMAQDIAKNNASGGSQRRWTISVQVEGFGDPAAADQKKRRGAETVGYRPNASVAVLGLGDPGDTQRRFLTREEQNRLSGS</sequence>
<evidence type="ECO:0000313" key="3">
    <source>
        <dbReference type="EMBL" id="AIO30609.1"/>
    </source>
</evidence>
<dbReference type="SUPFAM" id="SSF51126">
    <property type="entry name" value="Pectin lyase-like"/>
    <property type="match status" value="1"/>
</dbReference>
<name>A0AAN0RMW5_9BURK</name>
<dbReference type="SMART" id="SM00912">
    <property type="entry name" value="Haemagg_act"/>
    <property type="match status" value="1"/>
</dbReference>
<dbReference type="EMBL" id="CP007782">
    <property type="protein sequence ID" value="AIO30609.1"/>
    <property type="molecule type" value="Genomic_DNA"/>
</dbReference>
<dbReference type="Pfam" id="PF12545">
    <property type="entry name" value="DUF3739"/>
    <property type="match status" value="1"/>
</dbReference>
<accession>A0AAN0RMW5</accession>
<feature type="domain" description="Filamentous haemagglutinin FhaB/tRNA nuclease CdiA-like TPS" evidence="2">
    <location>
        <begin position="150"/>
        <end position="273"/>
    </location>
</feature>
<dbReference type="InterPro" id="IPR011050">
    <property type="entry name" value="Pectin_lyase_fold/virulence"/>
</dbReference>
<dbReference type="PANTHER" id="PTHR12338:SF5">
    <property type="entry name" value="ANTIGEN 43-RELATED"/>
    <property type="match status" value="1"/>
</dbReference>
<evidence type="ECO:0000259" key="2">
    <source>
        <dbReference type="SMART" id="SM00912"/>
    </source>
</evidence>
<dbReference type="InterPro" id="IPR050909">
    <property type="entry name" value="Bact_Autotransporter_VF"/>
</dbReference>
<reference evidence="3 4" key="1">
    <citation type="submission" date="2014-05" db="EMBL/GenBank/DDBJ databases">
        <authorList>
            <person name="Bishop-Lilly K.A."/>
            <person name="Broomall S.M."/>
            <person name="Chain P.S."/>
            <person name="Chertkov O."/>
            <person name="Coyne S.R."/>
            <person name="Daligault H.E."/>
            <person name="Davenport K.W."/>
            <person name="Erkkila T."/>
            <person name="Frey K.G."/>
            <person name="Gibbons H.S."/>
            <person name="Gu W."/>
            <person name="Jaissle J."/>
            <person name="Johnson S.L."/>
            <person name="Koroleva G.I."/>
            <person name="Ladner J.T."/>
            <person name="Lo C.-C."/>
            <person name="Minogue T.D."/>
            <person name="Munk C."/>
            <person name="Palacios G.F."/>
            <person name="Redden C.L."/>
            <person name="Rosenzweig C.N."/>
            <person name="Scholz M.B."/>
            <person name="Teshima H."/>
            <person name="Xu Y."/>
        </authorList>
    </citation>
    <scope>NUCLEOTIDE SEQUENCE [LARGE SCALE GENOMIC DNA]</scope>
    <source>
        <strain evidence="3 4">DDS 22E-1</strain>
    </source>
</reference>
<dbReference type="NCBIfam" id="TIGR01901">
    <property type="entry name" value="adhes_NPXG"/>
    <property type="match status" value="1"/>
</dbReference>
<dbReference type="KEGG" id="bcen:DM39_7139"/>
<dbReference type="InterPro" id="IPR008638">
    <property type="entry name" value="FhaB/CdiA-like_TPS"/>
</dbReference>
<dbReference type="Proteomes" id="UP000029413">
    <property type="component" value="Chromosome 3"/>
</dbReference>
<evidence type="ECO:0000256" key="1">
    <source>
        <dbReference type="SAM" id="MobiDB-lite"/>
    </source>
</evidence>
<dbReference type="InterPro" id="IPR012334">
    <property type="entry name" value="Pectin_lyas_fold"/>
</dbReference>
<dbReference type="PANTHER" id="PTHR12338">
    <property type="entry name" value="AUTOTRANSPORTER"/>
    <property type="match status" value="1"/>
</dbReference>